<dbReference type="Proteomes" id="UP001176941">
    <property type="component" value="Chromosome 13"/>
</dbReference>
<keyword evidence="3" id="KW-1185">Reference proteome</keyword>
<feature type="compositionally biased region" description="Polar residues" evidence="1">
    <location>
        <begin position="27"/>
        <end position="43"/>
    </location>
</feature>
<evidence type="ECO:0000256" key="1">
    <source>
        <dbReference type="SAM" id="MobiDB-lite"/>
    </source>
</evidence>
<organism evidence="2 3">
    <name type="scientific">Rangifer tarandus platyrhynchus</name>
    <name type="common">Svalbard reindeer</name>
    <dbReference type="NCBI Taxonomy" id="3082113"/>
    <lineage>
        <taxon>Eukaryota</taxon>
        <taxon>Metazoa</taxon>
        <taxon>Chordata</taxon>
        <taxon>Craniata</taxon>
        <taxon>Vertebrata</taxon>
        <taxon>Euteleostomi</taxon>
        <taxon>Mammalia</taxon>
        <taxon>Eutheria</taxon>
        <taxon>Laurasiatheria</taxon>
        <taxon>Artiodactyla</taxon>
        <taxon>Ruminantia</taxon>
        <taxon>Pecora</taxon>
        <taxon>Cervidae</taxon>
        <taxon>Odocoileinae</taxon>
        <taxon>Rangifer</taxon>
    </lineage>
</organism>
<evidence type="ECO:0000313" key="3">
    <source>
        <dbReference type="Proteomes" id="UP001176941"/>
    </source>
</evidence>
<proteinExistence type="predicted"/>
<accession>A0ABN8Y582</accession>
<reference evidence="2" key="1">
    <citation type="submission" date="2023-04" db="EMBL/GenBank/DDBJ databases">
        <authorList>
            <consortium name="ELIXIR-Norway"/>
        </authorList>
    </citation>
    <scope>NUCLEOTIDE SEQUENCE [LARGE SCALE GENOMIC DNA]</scope>
</reference>
<feature type="region of interest" description="Disordered" evidence="1">
    <location>
        <begin position="1"/>
        <end position="46"/>
    </location>
</feature>
<gene>
    <name evidence="2" type="ORF">MRATA1EN1_LOCUS5087</name>
</gene>
<dbReference type="EMBL" id="OX459949">
    <property type="protein sequence ID" value="CAI9156125.1"/>
    <property type="molecule type" value="Genomic_DNA"/>
</dbReference>
<feature type="compositionally biased region" description="Basic and acidic residues" evidence="1">
    <location>
        <begin position="1"/>
        <end position="11"/>
    </location>
</feature>
<evidence type="ECO:0000313" key="2">
    <source>
        <dbReference type="EMBL" id="CAI9156125.1"/>
    </source>
</evidence>
<name>A0ABN8Y582_RANTA</name>
<protein>
    <submittedName>
        <fullName evidence="2">Uncharacterized protein</fullName>
    </submittedName>
</protein>
<sequence length="157" mass="16616">MRPETSTKSGRDSLAGPRALAPGSKGCPSQLTVSTDESSSAVPSITDHKFAREARRKRTGASESAFWTAYLLARLSRLSTEGPVLQVCREGQARRVCTFYPASVPGISRAGGWIRRVSALIDSDTSTRAPACPPASPAVPLLPHPGPILFPRAATAF</sequence>